<comment type="caution">
    <text evidence="7">The sequence shown here is derived from an EMBL/GenBank/DDBJ whole genome shotgun (WGS) entry which is preliminary data.</text>
</comment>
<keyword evidence="4 6" id="KW-0378">Hydrolase</keyword>
<sequence>MDYQGLLEEVATHVAPHIGQGEVAQYIPALASVDPRRFGIAVADVDGTVTGVGDWEVPFSVQSISKAFSLALVLEQDGERIWRRVGREPSGNPFNSLVQLEYENGIPRNPFINAGALVVTDRLQTLTGDASTTMLEFLRAESGNPDLAFDQAVAASESEHGDRNAALAHFMASYGNLDNPVTTVLEHYFWQCSIEMSCRDLAVAGGFLARHGLRADGSRLLSPRQAKRINAVMLTCGTYDAAGDFAYRVGLPGKSGVGGGIVAVIPGRCTLCVWSPGLDARGNSVAGMAALDHFTTLTGWSVF</sequence>
<comment type="subunit">
    <text evidence="2 6">Homotetramer.</text>
</comment>
<gene>
    <name evidence="6" type="primary">glsA</name>
    <name evidence="7" type="ORF">ACI2L5_44440</name>
</gene>
<dbReference type="SUPFAM" id="SSF56601">
    <property type="entry name" value="beta-lactamase/transpeptidase-like"/>
    <property type="match status" value="1"/>
</dbReference>
<dbReference type="HAMAP" id="MF_00313">
    <property type="entry name" value="Glutaminase"/>
    <property type="match status" value="1"/>
</dbReference>
<dbReference type="PANTHER" id="PTHR12544">
    <property type="entry name" value="GLUTAMINASE"/>
    <property type="match status" value="1"/>
</dbReference>
<dbReference type="NCBIfam" id="TIGR03814">
    <property type="entry name" value="Gln_ase"/>
    <property type="match status" value="1"/>
</dbReference>
<evidence type="ECO:0000256" key="1">
    <source>
        <dbReference type="ARBA" id="ARBA00011076"/>
    </source>
</evidence>
<evidence type="ECO:0000256" key="2">
    <source>
        <dbReference type="ARBA" id="ARBA00011881"/>
    </source>
</evidence>
<dbReference type="Proteomes" id="UP001620295">
    <property type="component" value="Unassembled WGS sequence"/>
</dbReference>
<evidence type="ECO:0000256" key="4">
    <source>
        <dbReference type="ARBA" id="ARBA00022801"/>
    </source>
</evidence>
<feature type="binding site" evidence="6">
    <location>
        <position position="113"/>
    </location>
    <ligand>
        <name>substrate</name>
    </ligand>
</feature>
<dbReference type="NCBIfam" id="NF002133">
    <property type="entry name" value="PRK00971.1-2"/>
    <property type="match status" value="1"/>
</dbReference>
<evidence type="ECO:0000256" key="5">
    <source>
        <dbReference type="ARBA" id="ARBA00049534"/>
    </source>
</evidence>
<proteinExistence type="inferred from homology"/>
<evidence type="ECO:0000256" key="6">
    <source>
        <dbReference type="HAMAP-Rule" id="MF_00313"/>
    </source>
</evidence>
<dbReference type="InterPro" id="IPR012338">
    <property type="entry name" value="Beta-lactam/transpept-like"/>
</dbReference>
<dbReference type="PANTHER" id="PTHR12544:SF29">
    <property type="entry name" value="GLUTAMINASE"/>
    <property type="match status" value="1"/>
</dbReference>
<protein>
    <recommendedName>
        <fullName evidence="3 6">Glutaminase</fullName>
        <ecNumber evidence="3 6">3.5.1.2</ecNumber>
    </recommendedName>
</protein>
<dbReference type="RefSeq" id="WP_014176546.1">
    <property type="nucleotide sequence ID" value="NZ_CP109672.1"/>
</dbReference>
<keyword evidence="6" id="KW-0007">Acetylation</keyword>
<reference evidence="7 8" key="1">
    <citation type="submission" date="2024-11" db="EMBL/GenBank/DDBJ databases">
        <title>The Natural Products Discovery Center: Release of the First 8490 Sequenced Strains for Exploring Actinobacteria Biosynthetic Diversity.</title>
        <authorList>
            <person name="Kalkreuter E."/>
            <person name="Kautsar S.A."/>
            <person name="Yang D."/>
            <person name="Bader C.D."/>
            <person name="Teijaro C.N."/>
            <person name="Fluegel L."/>
            <person name="Davis C.M."/>
            <person name="Simpson J.R."/>
            <person name="Lauterbach L."/>
            <person name="Steele A.D."/>
            <person name="Gui C."/>
            <person name="Meng S."/>
            <person name="Li G."/>
            <person name="Viehrig K."/>
            <person name="Ye F."/>
            <person name="Su P."/>
            <person name="Kiefer A.F."/>
            <person name="Nichols A."/>
            <person name="Cepeda A.J."/>
            <person name="Yan W."/>
            <person name="Fan B."/>
            <person name="Jiang Y."/>
            <person name="Adhikari A."/>
            <person name="Zheng C.-J."/>
            <person name="Schuster L."/>
            <person name="Cowan T.M."/>
            <person name="Smanski M.J."/>
            <person name="Chevrette M.G."/>
            <person name="De Carvalho L.P.S."/>
            <person name="Shen B."/>
        </authorList>
    </citation>
    <scope>NUCLEOTIDE SEQUENCE [LARGE SCALE GENOMIC DNA]</scope>
    <source>
        <strain evidence="7 8">NPDC020863</strain>
    </source>
</reference>
<evidence type="ECO:0000313" key="7">
    <source>
        <dbReference type="EMBL" id="MFK4271896.1"/>
    </source>
</evidence>
<dbReference type="NCBIfam" id="NF002132">
    <property type="entry name" value="PRK00971.1-1"/>
    <property type="match status" value="1"/>
</dbReference>
<organism evidence="7 8">
    <name type="scientific">Streptomyces milbemycinicus</name>
    <dbReference type="NCBI Taxonomy" id="476552"/>
    <lineage>
        <taxon>Bacteria</taxon>
        <taxon>Bacillati</taxon>
        <taxon>Actinomycetota</taxon>
        <taxon>Actinomycetes</taxon>
        <taxon>Kitasatosporales</taxon>
        <taxon>Streptomycetaceae</taxon>
        <taxon>Streptomyces</taxon>
    </lineage>
</organism>
<feature type="binding site" evidence="6">
    <location>
        <position position="257"/>
    </location>
    <ligand>
        <name>substrate</name>
    </ligand>
</feature>
<feature type="binding site" evidence="6">
    <location>
        <position position="188"/>
    </location>
    <ligand>
        <name>substrate</name>
    </ligand>
</feature>
<evidence type="ECO:0000313" key="8">
    <source>
        <dbReference type="Proteomes" id="UP001620295"/>
    </source>
</evidence>
<dbReference type="EC" id="3.5.1.2" evidence="3 6"/>
<dbReference type="GO" id="GO:0004359">
    <property type="term" value="F:glutaminase activity"/>
    <property type="evidence" value="ECO:0007669"/>
    <property type="project" value="UniProtKB-EC"/>
</dbReference>
<accession>A0ABW8M134</accession>
<feature type="binding site" evidence="6">
    <location>
        <position position="164"/>
    </location>
    <ligand>
        <name>substrate</name>
    </ligand>
</feature>
<keyword evidence="8" id="KW-1185">Reference proteome</keyword>
<feature type="binding site" evidence="6">
    <location>
        <position position="63"/>
    </location>
    <ligand>
        <name>substrate</name>
    </ligand>
</feature>
<name>A0ABW8M134_9ACTN</name>
<comment type="catalytic activity">
    <reaction evidence="5 6">
        <text>L-glutamine + H2O = L-glutamate + NH4(+)</text>
        <dbReference type="Rhea" id="RHEA:15889"/>
        <dbReference type="ChEBI" id="CHEBI:15377"/>
        <dbReference type="ChEBI" id="CHEBI:28938"/>
        <dbReference type="ChEBI" id="CHEBI:29985"/>
        <dbReference type="ChEBI" id="CHEBI:58359"/>
        <dbReference type="EC" id="3.5.1.2"/>
    </reaction>
</comment>
<dbReference type="Gene3D" id="3.40.710.10">
    <property type="entry name" value="DD-peptidase/beta-lactamase superfamily"/>
    <property type="match status" value="1"/>
</dbReference>
<evidence type="ECO:0000256" key="3">
    <source>
        <dbReference type="ARBA" id="ARBA00012918"/>
    </source>
</evidence>
<feature type="binding site" evidence="6">
    <location>
        <position position="157"/>
    </location>
    <ligand>
        <name>substrate</name>
    </ligand>
</feature>
<comment type="similarity">
    <text evidence="1 6">Belongs to the glutaminase family.</text>
</comment>
<dbReference type="InterPro" id="IPR015868">
    <property type="entry name" value="Glutaminase"/>
</dbReference>
<feature type="binding site" evidence="6">
    <location>
        <position position="239"/>
    </location>
    <ligand>
        <name>substrate</name>
    </ligand>
</feature>
<dbReference type="EMBL" id="JBJDQH010000021">
    <property type="protein sequence ID" value="MFK4271896.1"/>
    <property type="molecule type" value="Genomic_DNA"/>
</dbReference>
<dbReference type="Pfam" id="PF04960">
    <property type="entry name" value="Glutaminase"/>
    <property type="match status" value="1"/>
</dbReference>